<keyword evidence="7" id="KW-0325">Glycoprotein</keyword>
<evidence type="ECO:0000259" key="10">
    <source>
        <dbReference type="PROSITE" id="PS52035"/>
    </source>
</evidence>
<gene>
    <name evidence="11" type="ORF">ONB1V03_LOCUS4559</name>
</gene>
<evidence type="ECO:0000313" key="12">
    <source>
        <dbReference type="Proteomes" id="UP000728032"/>
    </source>
</evidence>
<evidence type="ECO:0000256" key="9">
    <source>
        <dbReference type="SAM" id="SignalP"/>
    </source>
</evidence>
<evidence type="ECO:0000256" key="3">
    <source>
        <dbReference type="ARBA" id="ARBA00022645"/>
    </source>
</evidence>
<keyword evidence="9" id="KW-0732">Signal</keyword>
<dbReference type="PROSITE" id="PS00133">
    <property type="entry name" value="CARBOXYPEPT_ZN_2"/>
    <property type="match status" value="1"/>
</dbReference>
<dbReference type="Gene3D" id="2.60.40.1120">
    <property type="entry name" value="Carboxypeptidase-like, regulatory domain"/>
    <property type="match status" value="1"/>
</dbReference>
<dbReference type="PANTHER" id="PTHR11532">
    <property type="entry name" value="PROTEASE M14 CARBOXYPEPTIDASE"/>
    <property type="match status" value="1"/>
</dbReference>
<dbReference type="Pfam" id="PF00246">
    <property type="entry name" value="Peptidase_M14"/>
    <property type="match status" value="2"/>
</dbReference>
<dbReference type="EMBL" id="CAJPVJ010001603">
    <property type="protein sequence ID" value="CAG2165013.1"/>
    <property type="molecule type" value="Genomic_DNA"/>
</dbReference>
<evidence type="ECO:0000256" key="6">
    <source>
        <dbReference type="ARBA" id="ARBA00022833"/>
    </source>
</evidence>
<keyword evidence="3" id="KW-0121">Carboxypeptidase</keyword>
<dbReference type="GO" id="GO:0008270">
    <property type="term" value="F:zinc ion binding"/>
    <property type="evidence" value="ECO:0007669"/>
    <property type="project" value="InterPro"/>
</dbReference>
<proteinExistence type="inferred from homology"/>
<dbReference type="Proteomes" id="UP000728032">
    <property type="component" value="Unassembled WGS sequence"/>
</dbReference>
<keyword evidence="3" id="KW-0645">Protease</keyword>
<dbReference type="InterPro" id="IPR050753">
    <property type="entry name" value="Peptidase_M14_domain"/>
</dbReference>
<dbReference type="GO" id="GO:0005615">
    <property type="term" value="C:extracellular space"/>
    <property type="evidence" value="ECO:0007669"/>
    <property type="project" value="TreeGrafter"/>
</dbReference>
<organism evidence="11">
    <name type="scientific">Oppiella nova</name>
    <dbReference type="NCBI Taxonomy" id="334625"/>
    <lineage>
        <taxon>Eukaryota</taxon>
        <taxon>Metazoa</taxon>
        <taxon>Ecdysozoa</taxon>
        <taxon>Arthropoda</taxon>
        <taxon>Chelicerata</taxon>
        <taxon>Arachnida</taxon>
        <taxon>Acari</taxon>
        <taxon>Acariformes</taxon>
        <taxon>Sarcoptiformes</taxon>
        <taxon>Oribatida</taxon>
        <taxon>Brachypylina</taxon>
        <taxon>Oppioidea</taxon>
        <taxon>Oppiidae</taxon>
        <taxon>Oppiella</taxon>
    </lineage>
</organism>
<dbReference type="SUPFAM" id="SSF49464">
    <property type="entry name" value="Carboxypeptidase regulatory domain-like"/>
    <property type="match status" value="1"/>
</dbReference>
<dbReference type="PROSITE" id="PS52035">
    <property type="entry name" value="PEPTIDASE_M14"/>
    <property type="match status" value="1"/>
</dbReference>
<evidence type="ECO:0000256" key="8">
    <source>
        <dbReference type="PROSITE-ProRule" id="PRU01379"/>
    </source>
</evidence>
<dbReference type="OrthoDB" id="10249045at2759"/>
<dbReference type="Gene3D" id="3.40.630.10">
    <property type="entry name" value="Zn peptidases"/>
    <property type="match status" value="2"/>
</dbReference>
<dbReference type="GO" id="GO:0016485">
    <property type="term" value="P:protein processing"/>
    <property type="evidence" value="ECO:0007669"/>
    <property type="project" value="TreeGrafter"/>
</dbReference>
<evidence type="ECO:0000256" key="5">
    <source>
        <dbReference type="ARBA" id="ARBA00022801"/>
    </source>
</evidence>
<keyword evidence="4" id="KW-0479">Metal-binding</keyword>
<keyword evidence="5" id="KW-0378">Hydrolase</keyword>
<dbReference type="GO" id="GO:0006518">
    <property type="term" value="P:peptide metabolic process"/>
    <property type="evidence" value="ECO:0007669"/>
    <property type="project" value="TreeGrafter"/>
</dbReference>
<evidence type="ECO:0000256" key="1">
    <source>
        <dbReference type="ARBA" id="ARBA00001947"/>
    </source>
</evidence>
<evidence type="ECO:0000256" key="7">
    <source>
        <dbReference type="ARBA" id="ARBA00023180"/>
    </source>
</evidence>
<evidence type="ECO:0000256" key="4">
    <source>
        <dbReference type="ARBA" id="ARBA00022723"/>
    </source>
</evidence>
<dbReference type="PRINTS" id="PR00765">
    <property type="entry name" value="CRBOXYPTASEA"/>
</dbReference>
<evidence type="ECO:0000313" key="11">
    <source>
        <dbReference type="EMBL" id="CAD7644238.1"/>
    </source>
</evidence>
<dbReference type="PANTHER" id="PTHR11532:SF84">
    <property type="entry name" value="CARBOXYPEPTIDASE M"/>
    <property type="match status" value="1"/>
</dbReference>
<feature type="signal peptide" evidence="9">
    <location>
        <begin position="1"/>
        <end position="18"/>
    </location>
</feature>
<comment type="cofactor">
    <cofactor evidence="1">
        <name>Zn(2+)</name>
        <dbReference type="ChEBI" id="CHEBI:29105"/>
    </cofactor>
</comment>
<reference evidence="11" key="1">
    <citation type="submission" date="2020-11" db="EMBL/GenBank/DDBJ databases">
        <authorList>
            <person name="Tran Van P."/>
        </authorList>
    </citation>
    <scope>NUCLEOTIDE SEQUENCE</scope>
</reference>
<protein>
    <recommendedName>
        <fullName evidence="10">Peptidase M14 domain-containing protein</fullName>
    </recommendedName>
</protein>
<dbReference type="AlphaFoldDB" id="A0A7R9LMH8"/>
<dbReference type="SMART" id="SM00631">
    <property type="entry name" value="Zn_pept"/>
    <property type="match status" value="2"/>
</dbReference>
<name>A0A7R9LMH8_9ACAR</name>
<feature type="domain" description="Peptidase M14" evidence="10">
    <location>
        <begin position="24"/>
        <end position="524"/>
    </location>
</feature>
<comment type="similarity">
    <text evidence="2 8">Belongs to the peptidase M14 family.</text>
</comment>
<dbReference type="InterPro" id="IPR008969">
    <property type="entry name" value="CarboxyPept-like_regulatory"/>
</dbReference>
<dbReference type="InterPro" id="IPR057246">
    <property type="entry name" value="CARBOXYPEPT_ZN_1"/>
</dbReference>
<dbReference type="SUPFAM" id="SSF53187">
    <property type="entry name" value="Zn-dependent exopeptidases"/>
    <property type="match status" value="2"/>
</dbReference>
<dbReference type="EMBL" id="OC916428">
    <property type="protein sequence ID" value="CAD7644238.1"/>
    <property type="molecule type" value="Genomic_DNA"/>
</dbReference>
<dbReference type="InterPro" id="IPR057247">
    <property type="entry name" value="CARBOXYPEPT_ZN_2"/>
</dbReference>
<accession>A0A7R9LMH8</accession>
<dbReference type="Pfam" id="PF13620">
    <property type="entry name" value="CarboxypepD_reg"/>
    <property type="match status" value="1"/>
</dbReference>
<keyword evidence="6" id="KW-0862">Zinc</keyword>
<dbReference type="PROSITE" id="PS00132">
    <property type="entry name" value="CARBOXYPEPT_ZN_1"/>
    <property type="match status" value="1"/>
</dbReference>
<sequence>MFVILFFIYLSAIKLVRGQDIELAYHDYQSMTQMLQQFSQSHPDLAHLYSIGKSVQGRDLWVLLLTKDPHEEPLLKPNVKYVANMHGNEAVGRELMLQLIPYLLNNYRTDPYVRSLLDNTRIHIMPSMNPDGFESSVEGQCTGGQGREDLVVLLNELFLRVTGADCWPWTVQWAPFDSGIVTLDVINLLPQFLPSVDKICDYFHTIPVLIRHSCGNVLTADVIADIVCHVFADHKQELPVLTSLYAHGLLSIDTVDGVCLKWLALTLNVFDICHPCIVLRIPLHSNDKTCHLNDFLCGAKGCDSSCHFSQPLQHNLLIAGAVDINADITEIESKSFELFHSKSHLIHIYRLYNIRGFDLNRNFPDYFKSNNKAQQPETQVVREWIDSVPFVLSANLHGGALVASYPYDNTPSSILSQFTLHSSESRTPDNDVFKHLAHVYSLNHLTMHLGHPCPDGSNTGFVNGTTNGAQWYPLTGGMQDYNYIWGSCLEITLELSCCKYPPRQDLGRYWRENKRSLLLYLGEVHRGVKGLITDVNGNAITSAKLKIKDRDITFKCSKRGEFWRILLPGIYTLEISAEGYHSLEQQFSVEDGRITVLNVQLTPIGFVSNRSLVNSTLISNNTNTSDPNVVNIAENMRLKIANVKSSPTNRAPVTDKQEYKWIYNKSSIDCVNKLLSHRTGSSRPSLLNSLSNSQSNPILISSSPTISSSAQPSKLQFISQPSVGVGIQRPNHTLSLSSDPLAPHQYSWPSWPSRRGQGNGATEFTTTAPITNLFSSLSNRINSWATNWGG</sequence>
<feature type="chain" id="PRO_5036403524" description="Peptidase M14 domain-containing protein" evidence="9">
    <location>
        <begin position="19"/>
        <end position="790"/>
    </location>
</feature>
<dbReference type="InterPro" id="IPR000834">
    <property type="entry name" value="Peptidase_M14"/>
</dbReference>
<dbReference type="GO" id="GO:0004181">
    <property type="term" value="F:metallocarboxypeptidase activity"/>
    <property type="evidence" value="ECO:0007669"/>
    <property type="project" value="InterPro"/>
</dbReference>
<evidence type="ECO:0000256" key="2">
    <source>
        <dbReference type="ARBA" id="ARBA00005988"/>
    </source>
</evidence>
<feature type="active site" description="Proton donor/acceptor" evidence="8">
    <location>
        <position position="494"/>
    </location>
</feature>
<dbReference type="CDD" id="cd11308">
    <property type="entry name" value="Peptidase_M14NE-CP-C_like"/>
    <property type="match status" value="1"/>
</dbReference>
<keyword evidence="12" id="KW-1185">Reference proteome</keyword>